<evidence type="ECO:0000256" key="1">
    <source>
        <dbReference type="SAM" id="MobiDB-lite"/>
    </source>
</evidence>
<feature type="signal peptide" evidence="2">
    <location>
        <begin position="1"/>
        <end position="17"/>
    </location>
</feature>
<dbReference type="EMBL" id="HBHJ01021951">
    <property type="protein sequence ID" value="CAD9699181.1"/>
    <property type="molecule type" value="Transcribed_RNA"/>
</dbReference>
<feature type="region of interest" description="Disordered" evidence="1">
    <location>
        <begin position="31"/>
        <end position="62"/>
    </location>
</feature>
<evidence type="ECO:0000313" key="3">
    <source>
        <dbReference type="EMBL" id="CAD9699181.1"/>
    </source>
</evidence>
<gene>
    <name evidence="3" type="ORF">RMAR1173_LOCUS14500</name>
</gene>
<dbReference type="AlphaFoldDB" id="A0A7S2SG61"/>
<evidence type="ECO:0000256" key="2">
    <source>
        <dbReference type="SAM" id="SignalP"/>
    </source>
</evidence>
<keyword evidence="2" id="KW-0732">Signal</keyword>
<accession>A0A7S2SG61</accession>
<reference evidence="3" key="1">
    <citation type="submission" date="2021-01" db="EMBL/GenBank/DDBJ databases">
        <authorList>
            <person name="Corre E."/>
            <person name="Pelletier E."/>
            <person name="Niang G."/>
            <person name="Scheremetjew M."/>
            <person name="Finn R."/>
            <person name="Kale V."/>
            <person name="Holt S."/>
            <person name="Cochrane G."/>
            <person name="Meng A."/>
            <person name="Brown T."/>
            <person name="Cohen L."/>
        </authorList>
    </citation>
    <scope>NUCLEOTIDE SEQUENCE</scope>
    <source>
        <strain evidence="3">CCMP1243</strain>
    </source>
</reference>
<name>A0A7S2SG61_9STRA</name>
<feature type="chain" id="PRO_5030799544" evidence="2">
    <location>
        <begin position="18"/>
        <end position="242"/>
    </location>
</feature>
<organism evidence="3">
    <name type="scientific">Rhizochromulina marina</name>
    <dbReference type="NCBI Taxonomy" id="1034831"/>
    <lineage>
        <taxon>Eukaryota</taxon>
        <taxon>Sar</taxon>
        <taxon>Stramenopiles</taxon>
        <taxon>Ochrophyta</taxon>
        <taxon>Dictyochophyceae</taxon>
        <taxon>Rhizochromulinales</taxon>
        <taxon>Rhizochromulina</taxon>
    </lineage>
</organism>
<sequence>MSRIVALLILAAGLAEGFTVPRVAFPGSRTAQRRSVVSMSDPDSWSAGSASPSSSSSPGGAIVPVNPDNIKYTVGLAGAATGLLVGGPTSAVLLAVLANYAASKDGDASQVINSAGQTVLQTYNLALKANDELKLTEKISEKLKEIVEESKAGNNGEAMVKISDALETITSKADEINDEYGLTKALQEVLVKAGDLSVEAIDAGLKFADENNLADKAKDAIAEASDNVRAQAKAAQASTTEK</sequence>
<feature type="compositionally biased region" description="Low complexity" evidence="1">
    <location>
        <begin position="40"/>
        <end position="61"/>
    </location>
</feature>
<protein>
    <submittedName>
        <fullName evidence="3">Uncharacterized protein</fullName>
    </submittedName>
</protein>
<proteinExistence type="predicted"/>